<organism evidence="1 2">
    <name type="scientific">Pluteus cervinus</name>
    <dbReference type="NCBI Taxonomy" id="181527"/>
    <lineage>
        <taxon>Eukaryota</taxon>
        <taxon>Fungi</taxon>
        <taxon>Dikarya</taxon>
        <taxon>Basidiomycota</taxon>
        <taxon>Agaricomycotina</taxon>
        <taxon>Agaricomycetes</taxon>
        <taxon>Agaricomycetidae</taxon>
        <taxon>Agaricales</taxon>
        <taxon>Pluteineae</taxon>
        <taxon>Pluteaceae</taxon>
        <taxon>Pluteus</taxon>
    </lineage>
</organism>
<gene>
    <name evidence="1" type="ORF">BDN72DRAFT_833338</name>
</gene>
<dbReference type="Proteomes" id="UP000308600">
    <property type="component" value="Unassembled WGS sequence"/>
</dbReference>
<keyword evidence="2" id="KW-1185">Reference proteome</keyword>
<sequence length="425" mass="47659">MNIRLEKPRHISAPALIYPSAASTDMPVTFAVNDVQAANLGKQQTATTASEVITNARRKQAYINDFLCSSFGARANSAPLADSNGRAVVPNVNGLLNTSIMAYNLHHNLSIRPDDVWLCMLSQLSLYVTAHAEEMRSQFVSHDGSKTLEVVRDGTRFSVDWEGIVDEFMDQMKGHLKDPEIQTWLTPTFSTTTQSDIVAANVSVMAIMSKYFDYSVMTMCGLPSVTLEGTREDWVELKQKAERLTLFGREELTRWHGVLTPIFDNFIRVFDGQIDVEGFWNHMVKYKGGSGGPSISGWIGYFAAFDEDGKWQLYGGQRSGDTRYVQPLWLNWTGSSSLDYWQPNLRTAKIPNGSVEVKVDINDNGSKHEGRFVAGLLGWQWEQEKKTINPYVGWALYTVDNAAMKQAAERQTAQEGRRTFGIGRR</sequence>
<evidence type="ECO:0000313" key="2">
    <source>
        <dbReference type="Proteomes" id="UP000308600"/>
    </source>
</evidence>
<proteinExistence type="predicted"/>
<name>A0ACD3BA34_9AGAR</name>
<accession>A0ACD3BA34</accession>
<reference evidence="1 2" key="1">
    <citation type="journal article" date="2019" name="Nat. Ecol. Evol.">
        <title>Megaphylogeny resolves global patterns of mushroom evolution.</title>
        <authorList>
            <person name="Varga T."/>
            <person name="Krizsan K."/>
            <person name="Foldi C."/>
            <person name="Dima B."/>
            <person name="Sanchez-Garcia M."/>
            <person name="Sanchez-Ramirez S."/>
            <person name="Szollosi G.J."/>
            <person name="Szarkandi J.G."/>
            <person name="Papp V."/>
            <person name="Albert L."/>
            <person name="Andreopoulos W."/>
            <person name="Angelini C."/>
            <person name="Antonin V."/>
            <person name="Barry K.W."/>
            <person name="Bougher N.L."/>
            <person name="Buchanan P."/>
            <person name="Buyck B."/>
            <person name="Bense V."/>
            <person name="Catcheside P."/>
            <person name="Chovatia M."/>
            <person name="Cooper J."/>
            <person name="Damon W."/>
            <person name="Desjardin D."/>
            <person name="Finy P."/>
            <person name="Geml J."/>
            <person name="Haridas S."/>
            <person name="Hughes K."/>
            <person name="Justo A."/>
            <person name="Karasinski D."/>
            <person name="Kautmanova I."/>
            <person name="Kiss B."/>
            <person name="Kocsube S."/>
            <person name="Kotiranta H."/>
            <person name="LaButti K.M."/>
            <person name="Lechner B.E."/>
            <person name="Liimatainen K."/>
            <person name="Lipzen A."/>
            <person name="Lukacs Z."/>
            <person name="Mihaltcheva S."/>
            <person name="Morgado L.N."/>
            <person name="Niskanen T."/>
            <person name="Noordeloos M.E."/>
            <person name="Ohm R.A."/>
            <person name="Ortiz-Santana B."/>
            <person name="Ovrebo C."/>
            <person name="Racz N."/>
            <person name="Riley R."/>
            <person name="Savchenko A."/>
            <person name="Shiryaev A."/>
            <person name="Soop K."/>
            <person name="Spirin V."/>
            <person name="Szebenyi C."/>
            <person name="Tomsovsky M."/>
            <person name="Tulloss R.E."/>
            <person name="Uehling J."/>
            <person name="Grigoriev I.V."/>
            <person name="Vagvolgyi C."/>
            <person name="Papp T."/>
            <person name="Martin F.M."/>
            <person name="Miettinen O."/>
            <person name="Hibbett D.S."/>
            <person name="Nagy L.G."/>
        </authorList>
    </citation>
    <scope>NUCLEOTIDE SEQUENCE [LARGE SCALE GENOMIC DNA]</scope>
    <source>
        <strain evidence="1 2">NL-1719</strain>
    </source>
</reference>
<evidence type="ECO:0000313" key="1">
    <source>
        <dbReference type="EMBL" id="TFK74432.1"/>
    </source>
</evidence>
<dbReference type="EMBL" id="ML208268">
    <property type="protein sequence ID" value="TFK74432.1"/>
    <property type="molecule type" value="Genomic_DNA"/>
</dbReference>
<protein>
    <submittedName>
        <fullName evidence="1">Uncharacterized protein</fullName>
    </submittedName>
</protein>